<keyword evidence="6" id="KW-0496">Mitochondrion</keyword>
<comment type="similarity">
    <text evidence="2">Belongs to the TTC19 family.</text>
</comment>
<gene>
    <name evidence="7" type="primary">TTC19</name>
    <name evidence="7" type="ORF">MS3_00004673</name>
    <name evidence="8" type="ORF">MS3_00975</name>
</gene>
<keyword evidence="5" id="KW-0809">Transit peptide</keyword>
<organism evidence="8">
    <name type="scientific">Schistosoma haematobium</name>
    <name type="common">Blood fluke</name>
    <dbReference type="NCBI Taxonomy" id="6185"/>
    <lineage>
        <taxon>Eukaryota</taxon>
        <taxon>Metazoa</taxon>
        <taxon>Spiralia</taxon>
        <taxon>Lophotrochozoa</taxon>
        <taxon>Platyhelminthes</taxon>
        <taxon>Trematoda</taxon>
        <taxon>Digenea</taxon>
        <taxon>Strigeidida</taxon>
        <taxon>Schistosomatoidea</taxon>
        <taxon>Schistosomatidae</taxon>
        <taxon>Schistosoma</taxon>
    </lineage>
</organism>
<dbReference type="Gene3D" id="1.25.40.10">
    <property type="entry name" value="Tetratricopeptide repeat domain"/>
    <property type="match status" value="1"/>
</dbReference>
<proteinExistence type="inferred from homology"/>
<evidence type="ECO:0000313" key="7">
    <source>
        <dbReference type="EMBL" id="KAH9594215.1"/>
    </source>
</evidence>
<reference evidence="8" key="1">
    <citation type="journal article" date="2012" name="Nat. Genet.">
        <title>Whole-genome sequence of Schistosoma haematobium.</title>
        <authorList>
            <person name="Young N.D."/>
            <person name="Jex A.R."/>
            <person name="Li B."/>
            <person name="Liu S."/>
            <person name="Yang L."/>
            <person name="Xiong Z."/>
            <person name="Li Y."/>
            <person name="Cantacessi C."/>
            <person name="Hall R.S."/>
            <person name="Xu X."/>
            <person name="Chen F."/>
            <person name="Wu X."/>
            <person name="Zerlotini A."/>
            <person name="Oliveira G."/>
            <person name="Hofmann A."/>
            <person name="Zhang G."/>
            <person name="Fang X."/>
            <person name="Kang Y."/>
            <person name="Campbell B.E."/>
            <person name="Loukas A."/>
            <person name="Ranganathan S."/>
            <person name="Rollinson D."/>
            <person name="Rinaldi G."/>
            <person name="Brindley P.J."/>
            <person name="Yang H."/>
            <person name="Wang J."/>
            <person name="Wang J."/>
            <person name="Gasser R.B."/>
        </authorList>
    </citation>
    <scope>NUCLEOTIDE SEQUENCE [LARGE SCALE GENOMIC DNA]</scope>
</reference>
<dbReference type="EMBL" id="KL250519">
    <property type="protein sequence ID" value="KGB32841.1"/>
    <property type="molecule type" value="Genomic_DNA"/>
</dbReference>
<dbReference type="OrthoDB" id="5986190at2759"/>
<dbReference type="GO" id="GO:0005743">
    <property type="term" value="C:mitochondrial inner membrane"/>
    <property type="evidence" value="ECO:0007669"/>
    <property type="project" value="TreeGrafter"/>
</dbReference>
<accession>A0A095AG45</accession>
<reference evidence="7" key="3">
    <citation type="submission" date="2021-06" db="EMBL/GenBank/DDBJ databases">
        <title>Chromosome-level genome assembly for S. haematobium.</title>
        <authorList>
            <person name="Stroehlein A.J."/>
        </authorList>
    </citation>
    <scope>NUCLEOTIDE SEQUENCE</scope>
</reference>
<evidence type="ECO:0000256" key="3">
    <source>
        <dbReference type="ARBA" id="ARBA00022737"/>
    </source>
</evidence>
<evidence type="ECO:0000313" key="9">
    <source>
        <dbReference type="Proteomes" id="UP000471633"/>
    </source>
</evidence>
<dbReference type="InterPro" id="IPR040395">
    <property type="entry name" value="TTC19"/>
</dbReference>
<protein>
    <submittedName>
        <fullName evidence="8">Tetratricopeptide repeat protein 19, mitochondrial</fullName>
    </submittedName>
</protein>
<reference evidence="7" key="2">
    <citation type="journal article" date="2019" name="Gigascience">
        <title>High-quality Schistosoma haematobium genome achieved by single-molecule and long-range sequencing.</title>
        <authorList>
            <person name="Stroehlein A.J."/>
            <person name="Korhonen P.K."/>
            <person name="Chong T.M."/>
            <person name="Lim Y.L."/>
            <person name="Chan K.G."/>
            <person name="Webster B."/>
            <person name="Rollinson D."/>
            <person name="Brindley P.J."/>
            <person name="Gasser R.B."/>
            <person name="Young N.D."/>
        </authorList>
    </citation>
    <scope>NUCLEOTIDE SEQUENCE</scope>
</reference>
<dbReference type="InterPro" id="IPR011990">
    <property type="entry name" value="TPR-like_helical_dom_sf"/>
</dbReference>
<dbReference type="KEGG" id="shx:MS3_00004673"/>
<dbReference type="CTD" id="54902"/>
<dbReference type="PANTHER" id="PTHR13143:SF6">
    <property type="entry name" value="TETRATRICOPEPTIDE REPEAT PROTEIN 19, MITOCHONDRIAL"/>
    <property type="match status" value="1"/>
</dbReference>
<dbReference type="Proteomes" id="UP000471633">
    <property type="component" value="Unassembled WGS sequence"/>
</dbReference>
<evidence type="ECO:0000256" key="2">
    <source>
        <dbReference type="ARBA" id="ARBA00008219"/>
    </source>
</evidence>
<keyword evidence="4" id="KW-0802">TPR repeat</keyword>
<dbReference type="Pfam" id="PF13374">
    <property type="entry name" value="TPR_10"/>
    <property type="match status" value="1"/>
</dbReference>
<evidence type="ECO:0000256" key="1">
    <source>
        <dbReference type="ARBA" id="ARBA00004173"/>
    </source>
</evidence>
<evidence type="ECO:0000256" key="4">
    <source>
        <dbReference type="ARBA" id="ARBA00022803"/>
    </source>
</evidence>
<evidence type="ECO:0000313" key="8">
    <source>
        <dbReference type="EMBL" id="KGB32841.1"/>
    </source>
</evidence>
<dbReference type="AlphaFoldDB" id="A0A095AG45"/>
<dbReference type="STRING" id="6185.A0A095AG45"/>
<dbReference type="GO" id="GO:0034551">
    <property type="term" value="P:mitochondrial respiratory chain complex III assembly"/>
    <property type="evidence" value="ECO:0007669"/>
    <property type="project" value="InterPro"/>
</dbReference>
<evidence type="ECO:0000256" key="6">
    <source>
        <dbReference type="ARBA" id="ARBA00023128"/>
    </source>
</evidence>
<sequence length="368" mass="43370">MLKYISRFTRFYRYRVYSLLCTQSSPRISPTFTKTLSFTVSFTWWPLELWKKKDIHEQCQQLFNNSLFHIATGEFSVANDKLHELLWFVNQSYQNHELTNREYIDKRARICSEMANLNLLMGNYLEAEKLIKQTMEDCLTAKISPNDAMFIELSLKMSMLFEKSGRLDDAEKGFRFCIENQEEKLTSFDESIDHINEKALLGMCCNYFAKFLFANQRQTEALVYAQRAYEIASQIYPSDHANCLNLLIDISVIYADLNVFTESQRILEQVIQTSQTKYQFFIDNYSNDNELLKSNVSKQREMHEIVYTLIHSILQLAVVNVMSKKLEFVNQLLLQADHIINQIDQLGLKVSTHRKLINDFKMEHHFQI</sequence>
<dbReference type="GeneID" id="24588759"/>
<keyword evidence="9" id="KW-1185">Reference proteome</keyword>
<dbReference type="SUPFAM" id="SSF48452">
    <property type="entry name" value="TPR-like"/>
    <property type="match status" value="1"/>
</dbReference>
<reference evidence="7" key="4">
    <citation type="journal article" date="2022" name="PLoS Pathog.">
        <title>Chromosome-level genome of Schistosoma haematobium underpins genome-wide explorations of molecular variation.</title>
        <authorList>
            <person name="Stroehlein A.J."/>
            <person name="Korhonen P.K."/>
            <person name="Lee V.V."/>
            <person name="Ralph S.A."/>
            <person name="Mentink-Kane M."/>
            <person name="You H."/>
            <person name="McManus D.P."/>
            <person name="Tchuente L.T."/>
            <person name="Stothard J.R."/>
            <person name="Kaur P."/>
            <person name="Dudchenko O."/>
            <person name="Aiden E.L."/>
            <person name="Yang B."/>
            <person name="Yang H."/>
            <person name="Emery A.M."/>
            <person name="Webster B.L."/>
            <person name="Brindley P.J."/>
            <person name="Rollinson D."/>
            <person name="Chang B.C.H."/>
            <person name="Gasser R.B."/>
            <person name="Young N.D."/>
        </authorList>
    </citation>
    <scope>NUCLEOTIDE SEQUENCE</scope>
</reference>
<dbReference type="PANTHER" id="PTHR13143">
    <property type="entry name" value="TETRATRICOPEPTIDE REPEAT PROTEIN 19"/>
    <property type="match status" value="1"/>
</dbReference>
<dbReference type="RefSeq" id="XP_051073370.1">
    <property type="nucleotide sequence ID" value="XM_051212623.1"/>
</dbReference>
<evidence type="ECO:0000256" key="5">
    <source>
        <dbReference type="ARBA" id="ARBA00022946"/>
    </source>
</evidence>
<keyword evidence="3" id="KW-0677">Repeat</keyword>
<comment type="subcellular location">
    <subcellularLocation>
        <location evidence="1">Mitochondrion</location>
    </subcellularLocation>
</comment>
<dbReference type="EMBL" id="AMPZ03000001">
    <property type="protein sequence ID" value="KAH9594215.1"/>
    <property type="molecule type" value="Genomic_DNA"/>
</dbReference>
<name>A0A095AG45_SCHHA</name>